<evidence type="ECO:0000256" key="2">
    <source>
        <dbReference type="PROSITE-ProRule" id="PRU00169"/>
    </source>
</evidence>
<feature type="domain" description="Response regulatory" evidence="5">
    <location>
        <begin position="2"/>
        <end position="118"/>
    </location>
</feature>
<organism evidence="6 7">
    <name type="scientific">Mycobacterium ulcerans str. Harvey</name>
    <dbReference type="NCBI Taxonomy" id="1299332"/>
    <lineage>
        <taxon>Bacteria</taxon>
        <taxon>Bacillati</taxon>
        <taxon>Actinomycetota</taxon>
        <taxon>Actinomycetes</taxon>
        <taxon>Mycobacteriales</taxon>
        <taxon>Mycobacteriaceae</taxon>
        <taxon>Mycobacterium</taxon>
        <taxon>Mycobacterium ulcerans group</taxon>
    </lineage>
</organism>
<dbReference type="InterPro" id="IPR052016">
    <property type="entry name" value="Bact_Sigma-Reg"/>
</dbReference>
<keyword evidence="2" id="KW-0597">Phosphoprotein</keyword>
<protein>
    <submittedName>
        <fullName evidence="6">Response regulator</fullName>
    </submittedName>
</protein>
<evidence type="ECO:0000256" key="4">
    <source>
        <dbReference type="SAM" id="Phobius"/>
    </source>
</evidence>
<evidence type="ECO:0000256" key="1">
    <source>
        <dbReference type="ARBA" id="ARBA00022801"/>
    </source>
</evidence>
<proteinExistence type="predicted"/>
<dbReference type="InterPro" id="IPR011006">
    <property type="entry name" value="CheY-like_superfamily"/>
</dbReference>
<evidence type="ECO:0000259" key="5">
    <source>
        <dbReference type="PROSITE" id="PS50110"/>
    </source>
</evidence>
<dbReference type="Gene3D" id="3.60.40.10">
    <property type="entry name" value="PPM-type phosphatase domain"/>
    <property type="match status" value="1"/>
</dbReference>
<gene>
    <name evidence="6" type="ORF">I551_0273</name>
</gene>
<accession>A0ABP3AQ03</accession>
<evidence type="ECO:0000256" key="3">
    <source>
        <dbReference type="SAM" id="MobiDB-lite"/>
    </source>
</evidence>
<dbReference type="SMART" id="SM00331">
    <property type="entry name" value="PP2C_SIG"/>
    <property type="match status" value="1"/>
</dbReference>
<dbReference type="InterPro" id="IPR001932">
    <property type="entry name" value="PPM-type_phosphatase-like_dom"/>
</dbReference>
<dbReference type="PANTHER" id="PTHR43156">
    <property type="entry name" value="STAGE II SPORULATION PROTEIN E-RELATED"/>
    <property type="match status" value="1"/>
</dbReference>
<comment type="caution">
    <text evidence="6">The sequence shown here is derived from an EMBL/GenBank/DDBJ whole genome shotgun (WGS) entry which is preliminary data.</text>
</comment>
<keyword evidence="4" id="KW-0812">Transmembrane</keyword>
<dbReference type="InterPro" id="IPR001789">
    <property type="entry name" value="Sig_transdc_resp-reg_receiver"/>
</dbReference>
<dbReference type="EMBL" id="JAOL01000064">
    <property type="protein sequence ID" value="EUA93189.1"/>
    <property type="molecule type" value="Genomic_DNA"/>
</dbReference>
<sequence length="502" mass="53754">MSLLLVEDARADAMLVEELIADAAVDIQVVWARSMAHAERELSAARPDCVLLDLNLPDASGIDALDRIANRDATVPVVVLTGLNDEYFGATAVAAGAQDYLVKGRVDPEMLRRAMLYAIERKRAELIAADLHATQLRARENALLERGLLPSPLLLDSPGVDIVARYRPSREDALLCGDFYDVVQTVDRVVHVLIGDVAGHGPNEAALGAALRIAFRALTLAGVHGGELMRQLDRVLRAERTGEGIFATVLSLAIPPQPAGSADGAHIQVIRAGHPGMLLHGGGTVHWLEPPAGPALGLNLGNWCQHEVELPVDHGLLLLTDGLFEGIRAPSGTAGRAWAAVAGPFTRWLVGSGVRRRTHRRCAATRSITRRAHRRHSGAASGTHACMTPEPPIRPRTRRRIALTVRGWQALVLSIMGVMVLAGTVAGAVLLNRTDGVSRELSDNIEPARVAAFQLQSALRDQESGIRGYVISSDSQFLSPITTAGAPKRLRPKISGDYWGAG</sequence>
<keyword evidence="7" id="KW-1185">Reference proteome</keyword>
<dbReference type="PROSITE" id="PS50110">
    <property type="entry name" value="RESPONSE_REGULATORY"/>
    <property type="match status" value="1"/>
</dbReference>
<dbReference type="Pfam" id="PF00072">
    <property type="entry name" value="Response_reg"/>
    <property type="match status" value="1"/>
</dbReference>
<evidence type="ECO:0000313" key="7">
    <source>
        <dbReference type="Proteomes" id="UP000020681"/>
    </source>
</evidence>
<keyword evidence="4" id="KW-0472">Membrane</keyword>
<dbReference type="PANTHER" id="PTHR43156:SF2">
    <property type="entry name" value="STAGE II SPORULATION PROTEIN E"/>
    <property type="match status" value="1"/>
</dbReference>
<evidence type="ECO:0000313" key="6">
    <source>
        <dbReference type="EMBL" id="EUA93189.1"/>
    </source>
</evidence>
<feature type="compositionally biased region" description="Basic residues" evidence="3">
    <location>
        <begin position="366"/>
        <end position="377"/>
    </location>
</feature>
<dbReference type="InterPro" id="IPR007891">
    <property type="entry name" value="CHASE3"/>
</dbReference>
<feature type="transmembrane region" description="Helical" evidence="4">
    <location>
        <begin position="408"/>
        <end position="431"/>
    </location>
</feature>
<reference evidence="6 7" key="1">
    <citation type="submission" date="2014-01" db="EMBL/GenBank/DDBJ databases">
        <authorList>
            <person name="Dobos K."/>
            <person name="Lenaerts A."/>
            <person name="Ordway D."/>
            <person name="DeGroote M.A."/>
            <person name="Parker T."/>
            <person name="Sizemore C."/>
            <person name="Tallon L.J."/>
            <person name="Sadzewicz L.K."/>
            <person name="Sengamalay N."/>
            <person name="Fraser C.M."/>
            <person name="Hine E."/>
            <person name="Shefchek K.A."/>
            <person name="Das S.P."/>
            <person name="Tettelin H."/>
        </authorList>
    </citation>
    <scope>NUCLEOTIDE SEQUENCE [LARGE SCALE GENOMIC DNA]</scope>
    <source>
        <strain evidence="6 7">Harvey</strain>
    </source>
</reference>
<dbReference type="SUPFAM" id="SSF52172">
    <property type="entry name" value="CheY-like"/>
    <property type="match status" value="1"/>
</dbReference>
<keyword evidence="1" id="KW-0378">Hydrolase</keyword>
<name>A0ABP3AQ03_MYCUL</name>
<dbReference type="SMART" id="SM00448">
    <property type="entry name" value="REC"/>
    <property type="match status" value="1"/>
</dbReference>
<dbReference type="Gene3D" id="3.40.50.2300">
    <property type="match status" value="1"/>
</dbReference>
<keyword evidence="4" id="KW-1133">Transmembrane helix</keyword>
<dbReference type="CDD" id="cd00156">
    <property type="entry name" value="REC"/>
    <property type="match status" value="1"/>
</dbReference>
<dbReference type="Pfam" id="PF07228">
    <property type="entry name" value="SpoIIE"/>
    <property type="match status" value="1"/>
</dbReference>
<dbReference type="Proteomes" id="UP000020681">
    <property type="component" value="Unassembled WGS sequence"/>
</dbReference>
<feature type="region of interest" description="Disordered" evidence="3">
    <location>
        <begin position="366"/>
        <end position="393"/>
    </location>
</feature>
<dbReference type="InterPro" id="IPR036457">
    <property type="entry name" value="PPM-type-like_dom_sf"/>
</dbReference>
<dbReference type="Pfam" id="PF05227">
    <property type="entry name" value="CHASE3"/>
    <property type="match status" value="1"/>
</dbReference>
<feature type="modified residue" description="4-aspartylphosphate" evidence="2">
    <location>
        <position position="53"/>
    </location>
</feature>